<sequence>MAGNIKDKEAYQRLNFLYQAAHCVLAQTPENTELARFYCLTQKTISKRLVLRQDPSVKRTICKKCCTLLIPGVTSTVRQKRGPMRQRKTIVRCLSCGVTKQFPNNPKHKLWVDQAEAQLENQTLQGEDAGPSSKSKTQEKKSDIGSASMTAKTSPTAQTNVTKPS</sequence>
<evidence type="ECO:0000313" key="7">
    <source>
        <dbReference type="Proteomes" id="UP001108240"/>
    </source>
</evidence>
<evidence type="ECO:0000256" key="2">
    <source>
        <dbReference type="ARBA" id="ARBA00022723"/>
    </source>
</evidence>
<dbReference type="Gene3D" id="6.20.50.20">
    <property type="match status" value="1"/>
</dbReference>
<evidence type="ECO:0000256" key="3">
    <source>
        <dbReference type="ARBA" id="ARBA00022833"/>
    </source>
</evidence>
<reference evidence="6" key="2">
    <citation type="submission" date="2025-09" db="UniProtKB">
        <authorList>
            <consortium name="Ensembl"/>
        </authorList>
    </citation>
    <scope>IDENTIFICATION</scope>
</reference>
<dbReference type="Ensembl" id="ENSCCRT00000017136.2">
    <property type="protein sequence ID" value="ENSCCRP00000015697.2"/>
    <property type="gene ID" value="ENSCCRG00000008861.2"/>
</dbReference>
<feature type="compositionally biased region" description="Polar residues" evidence="5">
    <location>
        <begin position="145"/>
        <end position="165"/>
    </location>
</feature>
<proteinExistence type="inferred from homology"/>
<evidence type="ECO:0000313" key="6">
    <source>
        <dbReference type="Ensembl" id="ENSCCRP00000015697.2"/>
    </source>
</evidence>
<evidence type="ECO:0000256" key="1">
    <source>
        <dbReference type="ARBA" id="ARBA00022694"/>
    </source>
</evidence>
<reference evidence="6" key="1">
    <citation type="submission" date="2025-08" db="UniProtKB">
        <authorList>
            <consortium name="Ensembl"/>
        </authorList>
    </citation>
    <scope>IDENTIFICATION</scope>
</reference>
<evidence type="ECO:0000256" key="4">
    <source>
        <dbReference type="ARBA" id="ARBA00038402"/>
    </source>
</evidence>
<dbReference type="GO" id="GO:0046872">
    <property type="term" value="F:metal ion binding"/>
    <property type="evidence" value="ECO:0007669"/>
    <property type="project" value="UniProtKB-KW"/>
</dbReference>
<comment type="similarity">
    <text evidence="4">Belongs to the eukaryotic/archaeal RNase P protein component 4 family.</text>
</comment>
<keyword evidence="1" id="KW-0819">tRNA processing</keyword>
<dbReference type="Proteomes" id="UP001108240">
    <property type="component" value="Unplaced"/>
</dbReference>
<dbReference type="GO" id="GO:0008033">
    <property type="term" value="P:tRNA processing"/>
    <property type="evidence" value="ECO:0007669"/>
    <property type="project" value="UniProtKB-KW"/>
</dbReference>
<evidence type="ECO:0000256" key="5">
    <source>
        <dbReference type="SAM" id="MobiDB-lite"/>
    </source>
</evidence>
<dbReference type="InterPro" id="IPR007175">
    <property type="entry name" value="Rpr2/Snm1/Rpp21"/>
</dbReference>
<dbReference type="PANTHER" id="PTHR14742">
    <property type="entry name" value="RIBONUCLEASE P SUBUNIT P21"/>
    <property type="match status" value="1"/>
</dbReference>
<protein>
    <submittedName>
        <fullName evidence="6">Ribonuclease P 21 subunit</fullName>
    </submittedName>
</protein>
<keyword evidence="2" id="KW-0479">Metal-binding</keyword>
<dbReference type="GeneTree" id="ENSGT00390000003020"/>
<feature type="region of interest" description="Disordered" evidence="5">
    <location>
        <begin position="120"/>
        <end position="165"/>
    </location>
</feature>
<name>A0A8C1AC28_CYPCA</name>
<keyword evidence="7" id="KW-1185">Reference proteome</keyword>
<dbReference type="GO" id="GO:0005655">
    <property type="term" value="C:nucleolar ribonuclease P complex"/>
    <property type="evidence" value="ECO:0007669"/>
    <property type="project" value="TreeGrafter"/>
</dbReference>
<organism evidence="6 7">
    <name type="scientific">Cyprinus carpio carpio</name>
    <dbReference type="NCBI Taxonomy" id="630221"/>
    <lineage>
        <taxon>Eukaryota</taxon>
        <taxon>Metazoa</taxon>
        <taxon>Chordata</taxon>
        <taxon>Craniata</taxon>
        <taxon>Vertebrata</taxon>
        <taxon>Euteleostomi</taxon>
        <taxon>Actinopterygii</taxon>
        <taxon>Neopterygii</taxon>
        <taxon>Teleostei</taxon>
        <taxon>Ostariophysi</taxon>
        <taxon>Cypriniformes</taxon>
        <taxon>Cyprinidae</taxon>
        <taxon>Cyprininae</taxon>
        <taxon>Cyprinus</taxon>
    </lineage>
</organism>
<accession>A0A8C1AC28</accession>
<keyword evidence="3" id="KW-0862">Zinc</keyword>
<dbReference type="PANTHER" id="PTHR14742:SF0">
    <property type="entry name" value="RIBONUCLEASE P PROTEIN SUBUNIT P21"/>
    <property type="match status" value="1"/>
</dbReference>
<dbReference type="AlphaFoldDB" id="A0A8C1AC28"/>
<dbReference type="Pfam" id="PF04032">
    <property type="entry name" value="Rpr2"/>
    <property type="match status" value="1"/>
</dbReference>